<evidence type="ECO:0000256" key="1">
    <source>
        <dbReference type="SAM" id="MobiDB-lite"/>
    </source>
</evidence>
<evidence type="ECO:0000313" key="2">
    <source>
        <dbReference type="EMBL" id="EJK51779.1"/>
    </source>
</evidence>
<dbReference type="AlphaFoldDB" id="K0RHM2"/>
<accession>K0RHM2</accession>
<dbReference type="EMBL" id="AGNL01041031">
    <property type="protein sequence ID" value="EJK51779.1"/>
    <property type="molecule type" value="Genomic_DNA"/>
</dbReference>
<proteinExistence type="predicted"/>
<reference evidence="2 3" key="1">
    <citation type="journal article" date="2012" name="Genome Biol.">
        <title>Genome and low-iron response of an oceanic diatom adapted to chronic iron limitation.</title>
        <authorList>
            <person name="Lommer M."/>
            <person name="Specht M."/>
            <person name="Roy A.S."/>
            <person name="Kraemer L."/>
            <person name="Andreson R."/>
            <person name="Gutowska M.A."/>
            <person name="Wolf J."/>
            <person name="Bergner S.V."/>
            <person name="Schilhabel M.B."/>
            <person name="Klostermeier U.C."/>
            <person name="Beiko R.G."/>
            <person name="Rosenstiel P."/>
            <person name="Hippler M."/>
            <person name="Laroche J."/>
        </authorList>
    </citation>
    <scope>NUCLEOTIDE SEQUENCE [LARGE SCALE GENOMIC DNA]</scope>
    <source>
        <strain evidence="2 3">CCMP1005</strain>
    </source>
</reference>
<feature type="region of interest" description="Disordered" evidence="1">
    <location>
        <begin position="152"/>
        <end position="183"/>
    </location>
</feature>
<dbReference type="Proteomes" id="UP000266841">
    <property type="component" value="Unassembled WGS sequence"/>
</dbReference>
<feature type="non-terminal residue" evidence="2">
    <location>
        <position position="183"/>
    </location>
</feature>
<sequence>MKFPNHPPLVECVQAICDENVERIRLDGTALPAGRDAPAATGFLLDIVKDRNQAVQPPVDRNPLRARAAVGCTHRQETGHGTCPTAARVQETRGVENVGEPTVIHDDQTARRPHSVGPPWVAHDLDCGARGGRTRAQLYSFRRDVDLRDAPAGRRRRFRGDGQWAGNRRGGPTRPRRDGLLLR</sequence>
<gene>
    <name evidence="2" type="ORF">THAOC_29021</name>
</gene>
<keyword evidence="3" id="KW-1185">Reference proteome</keyword>
<evidence type="ECO:0000313" key="3">
    <source>
        <dbReference type="Proteomes" id="UP000266841"/>
    </source>
</evidence>
<organism evidence="2 3">
    <name type="scientific">Thalassiosira oceanica</name>
    <name type="common">Marine diatom</name>
    <dbReference type="NCBI Taxonomy" id="159749"/>
    <lineage>
        <taxon>Eukaryota</taxon>
        <taxon>Sar</taxon>
        <taxon>Stramenopiles</taxon>
        <taxon>Ochrophyta</taxon>
        <taxon>Bacillariophyta</taxon>
        <taxon>Coscinodiscophyceae</taxon>
        <taxon>Thalassiosirophycidae</taxon>
        <taxon>Thalassiosirales</taxon>
        <taxon>Thalassiosiraceae</taxon>
        <taxon>Thalassiosira</taxon>
    </lineage>
</organism>
<protein>
    <submittedName>
        <fullName evidence="2">Uncharacterized protein</fullName>
    </submittedName>
</protein>
<comment type="caution">
    <text evidence="2">The sequence shown here is derived from an EMBL/GenBank/DDBJ whole genome shotgun (WGS) entry which is preliminary data.</text>
</comment>
<feature type="compositionally biased region" description="Low complexity" evidence="1">
    <location>
        <begin position="161"/>
        <end position="173"/>
    </location>
</feature>
<name>K0RHM2_THAOC</name>